<evidence type="ECO:0000256" key="1">
    <source>
        <dbReference type="SAM" id="MobiDB-lite"/>
    </source>
</evidence>
<dbReference type="OrthoDB" id="2053360at2"/>
<accession>A0A1T4NPQ3</accession>
<feature type="compositionally biased region" description="Basic and acidic residues" evidence="1">
    <location>
        <begin position="49"/>
        <end position="61"/>
    </location>
</feature>
<gene>
    <name evidence="2" type="ORF">SAMN02745110_01675</name>
</gene>
<proteinExistence type="predicted"/>
<dbReference type="RefSeq" id="WP_078787509.1">
    <property type="nucleotide sequence ID" value="NZ_CACZYW010000007.1"/>
</dbReference>
<dbReference type="EMBL" id="FUXA01000009">
    <property type="protein sequence ID" value="SJZ81301.1"/>
    <property type="molecule type" value="Genomic_DNA"/>
</dbReference>
<sequence>MPFYDKSSADAMKDEDVDFQDVMNIMNMLDNFAESEEGRMRLRVADNPKAKTEKTYHHGRCDVGSPWSKGTPFDELGCN</sequence>
<organism evidence="2 3">
    <name type="scientific">Eubacterium ruminantium</name>
    <dbReference type="NCBI Taxonomy" id="42322"/>
    <lineage>
        <taxon>Bacteria</taxon>
        <taxon>Bacillati</taxon>
        <taxon>Bacillota</taxon>
        <taxon>Clostridia</taxon>
        <taxon>Eubacteriales</taxon>
        <taxon>Eubacteriaceae</taxon>
        <taxon>Eubacterium</taxon>
    </lineage>
</organism>
<keyword evidence="3" id="KW-1185">Reference proteome</keyword>
<evidence type="ECO:0000313" key="2">
    <source>
        <dbReference type="EMBL" id="SJZ81301.1"/>
    </source>
</evidence>
<protein>
    <submittedName>
        <fullName evidence="2">Uncharacterized protein</fullName>
    </submittedName>
</protein>
<feature type="region of interest" description="Disordered" evidence="1">
    <location>
        <begin position="49"/>
        <end position="79"/>
    </location>
</feature>
<evidence type="ECO:0000313" key="3">
    <source>
        <dbReference type="Proteomes" id="UP000189857"/>
    </source>
</evidence>
<reference evidence="2 3" key="1">
    <citation type="submission" date="2017-02" db="EMBL/GenBank/DDBJ databases">
        <authorList>
            <person name="Peterson S.W."/>
        </authorList>
    </citation>
    <scope>NUCLEOTIDE SEQUENCE [LARGE SCALE GENOMIC DNA]</scope>
    <source>
        <strain evidence="2 3">ATCC 17233</strain>
    </source>
</reference>
<dbReference type="Proteomes" id="UP000189857">
    <property type="component" value="Unassembled WGS sequence"/>
</dbReference>
<dbReference type="AlphaFoldDB" id="A0A1T4NPQ3"/>
<name>A0A1T4NPQ3_9FIRM</name>